<proteinExistence type="predicted"/>
<organism evidence="1 2">
    <name type="scientific">Saccharothrix espanaensis (strain ATCC 51144 / DSM 44229 / JCM 9112 / NBRC 15066 / NRRL 15764)</name>
    <dbReference type="NCBI Taxonomy" id="1179773"/>
    <lineage>
        <taxon>Bacteria</taxon>
        <taxon>Bacillati</taxon>
        <taxon>Actinomycetota</taxon>
        <taxon>Actinomycetes</taxon>
        <taxon>Pseudonocardiales</taxon>
        <taxon>Pseudonocardiaceae</taxon>
        <taxon>Saccharothrix</taxon>
    </lineage>
</organism>
<dbReference type="AlphaFoldDB" id="K0K5S1"/>
<dbReference type="HOGENOM" id="CLU_2119349_0_0_11"/>
<dbReference type="KEGG" id="sesp:BN6_63670"/>
<evidence type="ECO:0000313" key="2">
    <source>
        <dbReference type="Proteomes" id="UP000006281"/>
    </source>
</evidence>
<gene>
    <name evidence="1" type="ordered locus">BN6_63670</name>
</gene>
<dbReference type="Proteomes" id="UP000006281">
    <property type="component" value="Chromosome"/>
</dbReference>
<evidence type="ECO:0000313" key="1">
    <source>
        <dbReference type="EMBL" id="CCH33611.1"/>
    </source>
</evidence>
<keyword evidence="2" id="KW-1185">Reference proteome</keyword>
<protein>
    <submittedName>
        <fullName evidence="1">Uncharacterized protein</fullName>
    </submittedName>
</protein>
<dbReference type="eggNOG" id="ENOG5031VKK">
    <property type="taxonomic scope" value="Bacteria"/>
</dbReference>
<dbReference type="STRING" id="1179773.BN6_63670"/>
<name>K0K5S1_SACES</name>
<dbReference type="EMBL" id="HE804045">
    <property type="protein sequence ID" value="CCH33611.1"/>
    <property type="molecule type" value="Genomic_DNA"/>
</dbReference>
<dbReference type="PATRIC" id="fig|1179773.3.peg.6415"/>
<sequence>MVPVLRRLGGLSMDSDPHGGSARIPAGVPTSAAELADRLAELARLANRWSEAVSELREPTRRWGGVAAAASVALAARRAEEAFLELEVTLGDVRAARRSLPSAAPRGEDDRPMV</sequence>
<accession>K0K5S1</accession>
<reference evidence="1 2" key="1">
    <citation type="journal article" date="2012" name="BMC Genomics">
        <title>Complete genome sequence of Saccharothrix espanaensis DSM 44229T and comparison to the other completely sequenced Pseudonocardiaceae.</title>
        <authorList>
            <person name="Strobel T."/>
            <person name="Al-Dilaimi A."/>
            <person name="Blom J."/>
            <person name="Gessner A."/>
            <person name="Kalinowski J."/>
            <person name="Luzhetska M."/>
            <person name="Puhler A."/>
            <person name="Szczepanowski R."/>
            <person name="Bechthold A."/>
            <person name="Ruckert C."/>
        </authorList>
    </citation>
    <scope>NUCLEOTIDE SEQUENCE [LARGE SCALE GENOMIC DNA]</scope>
    <source>
        <strain evidence="2">ATCC 51144 / DSM 44229 / JCM 9112 / NBRC 15066 / NRRL 15764</strain>
    </source>
</reference>